<feature type="compositionally biased region" description="Polar residues" evidence="1">
    <location>
        <begin position="31"/>
        <end position="47"/>
    </location>
</feature>
<sequence length="96" mass="10759">MEKYAGEVEEYMKLCFPNVRGRGRPIHGNRPTASPSSPKSTDSNGSRRGSGRYTHSHRRKGAKHPAQTRIDELLAMASAKRIKKDHDHDSKKFGIS</sequence>
<accession>A0A183DF97</accession>
<protein>
    <submittedName>
        <fullName evidence="4">Reverse transcriptase domain-containing protein</fullName>
    </submittedName>
</protein>
<dbReference type="AlphaFoldDB" id="A0A183DF97"/>
<organism evidence="4">
    <name type="scientific">Gongylonema pulchrum</name>
    <dbReference type="NCBI Taxonomy" id="637853"/>
    <lineage>
        <taxon>Eukaryota</taxon>
        <taxon>Metazoa</taxon>
        <taxon>Ecdysozoa</taxon>
        <taxon>Nematoda</taxon>
        <taxon>Chromadorea</taxon>
        <taxon>Rhabditida</taxon>
        <taxon>Spirurina</taxon>
        <taxon>Spiruromorpha</taxon>
        <taxon>Spiruroidea</taxon>
        <taxon>Gongylonematidae</taxon>
        <taxon>Gongylonema</taxon>
    </lineage>
</organism>
<dbReference type="EMBL" id="UYRT01019030">
    <property type="protein sequence ID" value="VDK58162.1"/>
    <property type="molecule type" value="Genomic_DNA"/>
</dbReference>
<reference evidence="2 3" key="2">
    <citation type="submission" date="2018-11" db="EMBL/GenBank/DDBJ databases">
        <authorList>
            <consortium name="Pathogen Informatics"/>
        </authorList>
    </citation>
    <scope>NUCLEOTIDE SEQUENCE [LARGE SCALE GENOMIC DNA]</scope>
</reference>
<evidence type="ECO:0000313" key="3">
    <source>
        <dbReference type="Proteomes" id="UP000271098"/>
    </source>
</evidence>
<proteinExistence type="predicted"/>
<dbReference type="Proteomes" id="UP000271098">
    <property type="component" value="Unassembled WGS sequence"/>
</dbReference>
<feature type="region of interest" description="Disordered" evidence="1">
    <location>
        <begin position="19"/>
        <end position="96"/>
    </location>
</feature>
<keyword evidence="3" id="KW-1185">Reference proteome</keyword>
<reference evidence="4" key="1">
    <citation type="submission" date="2016-06" db="UniProtKB">
        <authorList>
            <consortium name="WormBaseParasite"/>
        </authorList>
    </citation>
    <scope>IDENTIFICATION</scope>
</reference>
<name>A0A183DF97_9BILA</name>
<feature type="compositionally biased region" description="Basic and acidic residues" evidence="1">
    <location>
        <begin position="84"/>
        <end position="96"/>
    </location>
</feature>
<dbReference type="OrthoDB" id="1668162at2759"/>
<evidence type="ECO:0000313" key="2">
    <source>
        <dbReference type="EMBL" id="VDK58162.1"/>
    </source>
</evidence>
<dbReference type="WBParaSite" id="GPUH_0000739701-mRNA-1">
    <property type="protein sequence ID" value="GPUH_0000739701-mRNA-1"/>
    <property type="gene ID" value="GPUH_0000739701"/>
</dbReference>
<evidence type="ECO:0000256" key="1">
    <source>
        <dbReference type="SAM" id="MobiDB-lite"/>
    </source>
</evidence>
<evidence type="ECO:0000313" key="4">
    <source>
        <dbReference type="WBParaSite" id="GPUH_0000739701-mRNA-1"/>
    </source>
</evidence>
<feature type="compositionally biased region" description="Basic residues" evidence="1">
    <location>
        <begin position="54"/>
        <end position="63"/>
    </location>
</feature>
<gene>
    <name evidence="2" type="ORF">GPUH_LOCUS7388</name>
</gene>